<dbReference type="EMBL" id="AP019736">
    <property type="protein sequence ID" value="BBL07138.1"/>
    <property type="molecule type" value="Genomic_DNA"/>
</dbReference>
<gene>
    <name evidence="2" type="ORF">A5CPEGH6_17760</name>
</gene>
<dbReference type="AlphaFoldDB" id="A0A4Y1X480"/>
<reference evidence="3" key="1">
    <citation type="submission" date="2019-06" db="EMBL/GenBank/DDBJ databases">
        <title>Alistipes onderdonkii subsp. vulgaris subsp. nov., Alistipes dispar sp. nov. and Alistipes communis sp. nov., isolated from human faeces, and creation of Alistipes onderdonkii subsp. onderdonkii subsp. nov.</title>
        <authorList>
            <person name="Sakamoto M."/>
            <person name="Ikeyama N."/>
            <person name="Ogata Y."/>
            <person name="Suda W."/>
            <person name="Iino T."/>
            <person name="Hattori M."/>
            <person name="Ohkuma M."/>
        </authorList>
    </citation>
    <scope>NUCLEOTIDE SEQUENCE [LARGE SCALE GENOMIC DNA]</scope>
    <source>
        <strain evidence="3">5CPEGH6</strain>
    </source>
</reference>
<dbReference type="InterPro" id="IPR024320">
    <property type="entry name" value="LPG_synthase_C"/>
</dbReference>
<keyword evidence="3" id="KW-1185">Reference proteome</keyword>
<dbReference type="Gene3D" id="3.40.630.30">
    <property type="match status" value="2"/>
</dbReference>
<feature type="domain" description="N-acetyltransferase" evidence="1">
    <location>
        <begin position="293"/>
        <end position="431"/>
    </location>
</feature>
<evidence type="ECO:0000313" key="2">
    <source>
        <dbReference type="EMBL" id="BBL07138.1"/>
    </source>
</evidence>
<dbReference type="RefSeq" id="WP_141429185.1">
    <property type="nucleotide sequence ID" value="NZ_AP019736.1"/>
</dbReference>
<dbReference type="PANTHER" id="PTHR41373">
    <property type="entry name" value="DUF2156 DOMAIN-CONTAINING PROTEIN"/>
    <property type="match status" value="1"/>
</dbReference>
<dbReference type="CDD" id="cd04301">
    <property type="entry name" value="NAT_SF"/>
    <property type="match status" value="1"/>
</dbReference>
<proteinExistence type="predicted"/>
<dbReference type="Pfam" id="PF09924">
    <property type="entry name" value="LPG_synthase_C"/>
    <property type="match status" value="1"/>
</dbReference>
<name>A0A4Y1X480_9BACT</name>
<dbReference type="SUPFAM" id="SSF55729">
    <property type="entry name" value="Acyl-CoA N-acyltransferases (Nat)"/>
    <property type="match status" value="3"/>
</dbReference>
<dbReference type="InterPro" id="IPR016732">
    <property type="entry name" value="UCP018688"/>
</dbReference>
<dbReference type="KEGG" id="ada:A5CPEGH6_17760"/>
<dbReference type="InterPro" id="IPR016181">
    <property type="entry name" value="Acyl_CoA_acyltransferase"/>
</dbReference>
<protein>
    <recommendedName>
        <fullName evidence="1">N-acetyltransferase domain-containing protein</fullName>
    </recommendedName>
</protein>
<dbReference type="InterPro" id="IPR000182">
    <property type="entry name" value="GNAT_dom"/>
</dbReference>
<dbReference type="OrthoDB" id="9765580at2"/>
<accession>A0A4Y1X480</accession>
<evidence type="ECO:0000313" key="3">
    <source>
        <dbReference type="Proteomes" id="UP000319374"/>
    </source>
</evidence>
<dbReference type="Pfam" id="PF13527">
    <property type="entry name" value="Acetyltransf_9"/>
    <property type="match status" value="1"/>
</dbReference>
<sequence length="461" mass="52765">MIEFRPIRLEDRPVIERYTMPSGICNCDLAFANMFCWQSVYHSAWAEIDGFLVIRFHIDGGERIGYMQPVGKGDFGPIVPLLREDAHAHGQRLRIIGLTDEGCETIRRMHAGQFAFESDRALEDYVYRADDLRNLTGRRYQPKRNHINRFTAEYPDHRYEELTPDRFDECMALEREWRRAHEGHTSELCAEQRAMHLAFRHFGELGLTGGCLYVGDRLAAFTYGSAVNDHTFDTHVEKADTSFDGAFTVINKLFAQHLPGRFTLINREEDLGINGLRQAKLSYHPAFLQHKFTAIRLHPDELACKELWQKAFGDEESFIDSFLIRYYSRRRMLTAECEGRTAAMLHLVPFDTELGRTTYIYGVATDPAFRGRGLAARLLGEAVRLIDERGDDAAFLIPTPGEEWLRSFYGRFGFEGALPVWFVTYDGFDFGSGDPATDRAMIRRRDSAAPPPETLTATCTL</sequence>
<dbReference type="GeneID" id="98673762"/>
<dbReference type="PROSITE" id="PS51186">
    <property type="entry name" value="GNAT"/>
    <property type="match status" value="1"/>
</dbReference>
<evidence type="ECO:0000259" key="1">
    <source>
        <dbReference type="PROSITE" id="PS51186"/>
    </source>
</evidence>
<organism evidence="2 3">
    <name type="scientific">Alistipes dispar</name>
    <dbReference type="NCBI Taxonomy" id="2585119"/>
    <lineage>
        <taxon>Bacteria</taxon>
        <taxon>Pseudomonadati</taxon>
        <taxon>Bacteroidota</taxon>
        <taxon>Bacteroidia</taxon>
        <taxon>Bacteroidales</taxon>
        <taxon>Rikenellaceae</taxon>
        <taxon>Alistipes</taxon>
    </lineage>
</organism>
<dbReference type="Proteomes" id="UP000319374">
    <property type="component" value="Chromosome"/>
</dbReference>
<dbReference type="GO" id="GO:0016747">
    <property type="term" value="F:acyltransferase activity, transferring groups other than amino-acyl groups"/>
    <property type="evidence" value="ECO:0007669"/>
    <property type="project" value="InterPro"/>
</dbReference>
<dbReference type="PANTHER" id="PTHR41373:SF1">
    <property type="entry name" value="PHOSPHATIDYLGLYCEROL LYSYLTRANSFERASE C-TERMINAL DOMAIN-CONTAINING PROTEIN"/>
    <property type="match status" value="1"/>
</dbReference>